<reference evidence="3" key="1">
    <citation type="journal article" date="2019" name="Int. J. Syst. Evol. Microbiol.">
        <title>The Global Catalogue of Microorganisms (GCM) 10K type strain sequencing project: providing services to taxonomists for standard genome sequencing and annotation.</title>
        <authorList>
            <consortium name="The Broad Institute Genomics Platform"/>
            <consortium name="The Broad Institute Genome Sequencing Center for Infectious Disease"/>
            <person name="Wu L."/>
            <person name="Ma J."/>
        </authorList>
    </citation>
    <scope>NUCLEOTIDE SEQUENCE [LARGE SCALE GENOMIC DNA]</scope>
    <source>
        <strain evidence="3">NBRC 101365</strain>
    </source>
</reference>
<dbReference type="EMBL" id="BSPC01000026">
    <property type="protein sequence ID" value="GLS19950.1"/>
    <property type="molecule type" value="Genomic_DNA"/>
</dbReference>
<proteinExistence type="predicted"/>
<dbReference type="SUPFAM" id="SSF49777">
    <property type="entry name" value="PEBP-like"/>
    <property type="match status" value="1"/>
</dbReference>
<dbReference type="Proteomes" id="UP001156882">
    <property type="component" value="Unassembled WGS sequence"/>
</dbReference>
<comment type="caution">
    <text evidence="2">The sequence shown here is derived from an EMBL/GenBank/DDBJ whole genome shotgun (WGS) entry which is preliminary data.</text>
</comment>
<name>A0ABQ6CJ79_9HYPH</name>
<keyword evidence="1" id="KW-0732">Signal</keyword>
<keyword evidence="3" id="KW-1185">Reference proteome</keyword>
<evidence type="ECO:0008006" key="4">
    <source>
        <dbReference type="Google" id="ProtNLM"/>
    </source>
</evidence>
<protein>
    <recommendedName>
        <fullName evidence="4">Phospholipid-binding protein</fullName>
    </recommendedName>
</protein>
<accession>A0ABQ6CJ79</accession>
<feature type="chain" id="PRO_5047519413" description="Phospholipid-binding protein" evidence="1">
    <location>
        <begin position="25"/>
        <end position="131"/>
    </location>
</feature>
<gene>
    <name evidence="2" type="ORF">GCM10007874_29670</name>
</gene>
<feature type="signal peptide" evidence="1">
    <location>
        <begin position="1"/>
        <end position="24"/>
    </location>
</feature>
<evidence type="ECO:0000313" key="3">
    <source>
        <dbReference type="Proteomes" id="UP001156882"/>
    </source>
</evidence>
<evidence type="ECO:0000256" key="1">
    <source>
        <dbReference type="SAM" id="SignalP"/>
    </source>
</evidence>
<organism evidence="2 3">
    <name type="scientific">Labrys miyagiensis</name>
    <dbReference type="NCBI Taxonomy" id="346912"/>
    <lineage>
        <taxon>Bacteria</taxon>
        <taxon>Pseudomonadati</taxon>
        <taxon>Pseudomonadota</taxon>
        <taxon>Alphaproteobacteria</taxon>
        <taxon>Hyphomicrobiales</taxon>
        <taxon>Xanthobacteraceae</taxon>
        <taxon>Labrys</taxon>
    </lineage>
</organism>
<evidence type="ECO:0000313" key="2">
    <source>
        <dbReference type="EMBL" id="GLS19950.1"/>
    </source>
</evidence>
<sequence>MKMSASIAVACCVLVAWGGGAAHAAPAKMAVSFTWCGTATPATKVTGIPAGTAILRFRLRDHQAPSYPHGGGDYPVAGRSVSIPCGGLKASNFDGPHPPPPQIHDYEWTVSALNAKGMPIATASAVRKFPQ</sequence>
<dbReference type="RefSeq" id="WP_284313014.1">
    <property type="nucleotide sequence ID" value="NZ_BSPC01000026.1"/>
</dbReference>
<dbReference type="InterPro" id="IPR036610">
    <property type="entry name" value="PEBP-like_sf"/>
</dbReference>